<dbReference type="InterPro" id="IPR043504">
    <property type="entry name" value="Peptidase_S1_PA_chymotrypsin"/>
</dbReference>
<gene>
    <name evidence="2" type="ORF">FKR81_26165</name>
</gene>
<evidence type="ECO:0000313" key="2">
    <source>
        <dbReference type="EMBL" id="TWP49152.1"/>
    </source>
</evidence>
<dbReference type="SUPFAM" id="SSF50494">
    <property type="entry name" value="Trypsin-like serine proteases"/>
    <property type="match status" value="1"/>
</dbReference>
<keyword evidence="3" id="KW-1185">Reference proteome</keyword>
<comment type="caution">
    <text evidence="2">The sequence shown here is derived from an EMBL/GenBank/DDBJ whole genome shotgun (WGS) entry which is preliminary data.</text>
</comment>
<dbReference type="OrthoDB" id="3233951at2"/>
<sequence>MPFPERNPLHMARLVGSLLATAIALAVCAAPAQAAPVDFTGIVALNNCSGSLVRTPNSAPGDKALVLTNGHCVKFMAAGEVLVNQSATRSFRLLNGAGTQIATLQATKLVYATMTDTDAALYQLNTTYSQIEQQHRSRALELATTHPVSKSDIKVVSGYWKRIYTCKVDGFAYRLKEANWTWKDSIRYTQSCNTIGGTSGSPIVDVASGKVVGVNNTGNESGERCTLNNPCEVDQSGAVTVRKGINYGQETFHFSACFGAGTTLNLSLPGCTLPKP</sequence>
<dbReference type="Gene3D" id="2.40.10.10">
    <property type="entry name" value="Trypsin-like serine proteases"/>
    <property type="match status" value="2"/>
</dbReference>
<dbReference type="AlphaFoldDB" id="A0A563EPC1"/>
<evidence type="ECO:0000256" key="1">
    <source>
        <dbReference type="SAM" id="SignalP"/>
    </source>
</evidence>
<protein>
    <submittedName>
        <fullName evidence="2">Trypsin-like peptidase domain-containing protein</fullName>
    </submittedName>
</protein>
<name>A0A563EPC1_9PSEU</name>
<proteinExistence type="predicted"/>
<evidence type="ECO:0000313" key="3">
    <source>
        <dbReference type="Proteomes" id="UP000316639"/>
    </source>
</evidence>
<dbReference type="Proteomes" id="UP000316639">
    <property type="component" value="Unassembled WGS sequence"/>
</dbReference>
<feature type="chain" id="PRO_5021839295" evidence="1">
    <location>
        <begin position="35"/>
        <end position="276"/>
    </location>
</feature>
<feature type="signal peptide" evidence="1">
    <location>
        <begin position="1"/>
        <end position="34"/>
    </location>
</feature>
<organism evidence="2 3">
    <name type="scientific">Lentzea tibetensis</name>
    <dbReference type="NCBI Taxonomy" id="2591470"/>
    <lineage>
        <taxon>Bacteria</taxon>
        <taxon>Bacillati</taxon>
        <taxon>Actinomycetota</taxon>
        <taxon>Actinomycetes</taxon>
        <taxon>Pseudonocardiales</taxon>
        <taxon>Pseudonocardiaceae</taxon>
        <taxon>Lentzea</taxon>
    </lineage>
</organism>
<dbReference type="Pfam" id="PF13365">
    <property type="entry name" value="Trypsin_2"/>
    <property type="match status" value="1"/>
</dbReference>
<dbReference type="EMBL" id="VOBR01000017">
    <property type="protein sequence ID" value="TWP49152.1"/>
    <property type="molecule type" value="Genomic_DNA"/>
</dbReference>
<accession>A0A563EPC1</accession>
<reference evidence="2 3" key="1">
    <citation type="submission" date="2019-07" db="EMBL/GenBank/DDBJ databases">
        <title>Lentzea xizangensis sp. nov., isolated from Qinghai-Tibetan Plateau Soils.</title>
        <authorList>
            <person name="Huang J."/>
        </authorList>
    </citation>
    <scope>NUCLEOTIDE SEQUENCE [LARGE SCALE GENOMIC DNA]</scope>
    <source>
        <strain evidence="2 3">FXJ1.1311</strain>
    </source>
</reference>
<dbReference type="InterPro" id="IPR009003">
    <property type="entry name" value="Peptidase_S1_PA"/>
</dbReference>
<keyword evidence="1" id="KW-0732">Signal</keyword>